<dbReference type="EMBL" id="JATN01000314">
    <property type="protein sequence ID" value="EUC63987.1"/>
    <property type="molecule type" value="Genomic_DNA"/>
</dbReference>
<gene>
    <name evidence="1" type="ORF">RSOL_434050</name>
</gene>
<dbReference type="OrthoDB" id="3262860at2759"/>
<protein>
    <recommendedName>
        <fullName evidence="3">F-box-like domain protein</fullName>
    </recommendedName>
</protein>
<comment type="caution">
    <text evidence="1">The sequence shown here is derived from an EMBL/GenBank/DDBJ whole genome shotgun (WGS) entry which is preliminary data.</text>
</comment>
<sequence length="524" mass="58727">MADSSRTRVAQIPELLRFIHRHATPGTRTSLLQVSRSFFSTGAPIMWESVEGVYNLLRLIPNTDIVASAMGISYKLIITLPSTPDLSRFNMYAHCIRKLEIYCPNDSASCDSITLTNWMVLSAHSRAHGLLPNLSQLSLQPTYGWGDDNEPFIWTRTFMSSSLTAIHFVAKVNRRHSMTFPIASTLLRHAVSNCPNLHKLSLVTLEQHMAQKHSNLSTALTFWDPSYYESLSSLPLRELRCGASLLLPDNIYALTKLQSLERLELHGDYGLPTRDTPRPEMLPLLNTLILVAEHWSDIIGILKLNVYFGVKSLEIRIVENYGDEMLNDALTTKLTVLIKSCCPALINLEIDSGNDYYFFLEDISAFQALAALPLRSVCLINMTFPCSMLERLVSFFPLASTIKMPNCFLSLAELHCFSRLPNLVHLAINIFPVGVSTLPQALQPDSIQAALNLQVLEIASSPTSLSVDLSPLARYLLSVWPNLKRVIWTEGRGPEEEDREIRNVIANALNALISTHRLISNVNR</sequence>
<dbReference type="AlphaFoldDB" id="X8JJN3"/>
<dbReference type="Proteomes" id="UP000030108">
    <property type="component" value="Unassembled WGS sequence"/>
</dbReference>
<name>X8JJN3_9AGAM</name>
<organism evidence="1 2">
    <name type="scientific">Rhizoctonia solani AG-3 Rhs1AP</name>
    <dbReference type="NCBI Taxonomy" id="1086054"/>
    <lineage>
        <taxon>Eukaryota</taxon>
        <taxon>Fungi</taxon>
        <taxon>Dikarya</taxon>
        <taxon>Basidiomycota</taxon>
        <taxon>Agaricomycotina</taxon>
        <taxon>Agaricomycetes</taxon>
        <taxon>Cantharellales</taxon>
        <taxon>Ceratobasidiaceae</taxon>
        <taxon>Rhizoctonia</taxon>
    </lineage>
</organism>
<proteinExistence type="predicted"/>
<accession>X8JJN3</accession>
<evidence type="ECO:0000313" key="2">
    <source>
        <dbReference type="Proteomes" id="UP000030108"/>
    </source>
</evidence>
<evidence type="ECO:0000313" key="1">
    <source>
        <dbReference type="EMBL" id="EUC63987.1"/>
    </source>
</evidence>
<reference evidence="2" key="1">
    <citation type="journal article" date="2014" name="Genome Announc.">
        <title>Draft genome sequence of the plant-pathogenic soil fungus Rhizoctonia solani anastomosis group 3 strain Rhs1AP.</title>
        <authorList>
            <person name="Cubeta M.A."/>
            <person name="Thomas E."/>
            <person name="Dean R.A."/>
            <person name="Jabaji S."/>
            <person name="Neate S.M."/>
            <person name="Tavantzis S."/>
            <person name="Toda T."/>
            <person name="Vilgalys R."/>
            <person name="Bharathan N."/>
            <person name="Fedorova-Abrams N."/>
            <person name="Pakala S.B."/>
            <person name="Pakala S.M."/>
            <person name="Zafar N."/>
            <person name="Joardar V."/>
            <person name="Losada L."/>
            <person name="Nierman W.C."/>
        </authorList>
    </citation>
    <scope>NUCLEOTIDE SEQUENCE [LARGE SCALE GENOMIC DNA]</scope>
    <source>
        <strain evidence="2">AG-3</strain>
    </source>
</reference>
<evidence type="ECO:0008006" key="3">
    <source>
        <dbReference type="Google" id="ProtNLM"/>
    </source>
</evidence>